<dbReference type="RefSeq" id="WP_097097478.1">
    <property type="nucleotide sequence ID" value="NZ_OCMY01000001.1"/>
</dbReference>
<organism evidence="1 2">
    <name type="scientific">Candidatus Pantoea floridensis</name>
    <dbReference type="NCBI Taxonomy" id="1938870"/>
    <lineage>
        <taxon>Bacteria</taxon>
        <taxon>Pseudomonadati</taxon>
        <taxon>Pseudomonadota</taxon>
        <taxon>Gammaproteobacteria</taxon>
        <taxon>Enterobacterales</taxon>
        <taxon>Erwiniaceae</taxon>
        <taxon>Pantoea</taxon>
    </lineage>
</organism>
<dbReference type="OrthoDB" id="6481051at2"/>
<keyword evidence="2" id="KW-1185">Reference proteome</keyword>
<protein>
    <submittedName>
        <fullName evidence="1">Uncharacterized protein</fullName>
    </submittedName>
</protein>
<accession>A0A286BZW9</accession>
<evidence type="ECO:0000313" key="1">
    <source>
        <dbReference type="EMBL" id="SOD39702.1"/>
    </source>
</evidence>
<dbReference type="Proteomes" id="UP000219271">
    <property type="component" value="Unassembled WGS sequence"/>
</dbReference>
<dbReference type="AlphaFoldDB" id="A0A286BZW9"/>
<evidence type="ECO:0000313" key="2">
    <source>
        <dbReference type="Proteomes" id="UP000219271"/>
    </source>
</evidence>
<name>A0A286BZW9_9GAMM</name>
<sequence length="68" mass="7781">MTKIEFIEKNIITELTRLGYDQTAVNIGAREAVSYFRRASTTSKNGKIFEDCLFHAKLFAKKHASNKK</sequence>
<dbReference type="EMBL" id="OCMY01000001">
    <property type="protein sequence ID" value="SOD39702.1"/>
    <property type="molecule type" value="Genomic_DNA"/>
</dbReference>
<reference evidence="2" key="1">
    <citation type="submission" date="2017-09" db="EMBL/GenBank/DDBJ databases">
        <authorList>
            <person name="Varghese N."/>
            <person name="Submissions S."/>
        </authorList>
    </citation>
    <scope>NUCLEOTIDE SEQUENCE [LARGE SCALE GENOMIC DNA]</scope>
    <source>
        <strain evidence="2">JKS000234</strain>
    </source>
</reference>
<proteinExistence type="predicted"/>
<gene>
    <name evidence="1" type="ORF">SAMN06273570_4156</name>
</gene>